<protein>
    <recommendedName>
        <fullName evidence="1">Peptidase S8/S53 domain-containing protein</fullName>
    </recommendedName>
</protein>
<dbReference type="GO" id="GO:0004252">
    <property type="term" value="F:serine-type endopeptidase activity"/>
    <property type="evidence" value="ECO:0007669"/>
    <property type="project" value="InterPro"/>
</dbReference>
<proteinExistence type="predicted"/>
<dbReference type="OrthoDB" id="5150903at2759"/>
<dbReference type="GO" id="GO:0006508">
    <property type="term" value="P:proteolysis"/>
    <property type="evidence" value="ECO:0007669"/>
    <property type="project" value="InterPro"/>
</dbReference>
<feature type="domain" description="Peptidase S8/S53" evidence="1">
    <location>
        <begin position="8"/>
        <end position="183"/>
    </location>
</feature>
<evidence type="ECO:0000313" key="2">
    <source>
        <dbReference type="EMBL" id="PNP43616.1"/>
    </source>
</evidence>
<dbReference type="EMBL" id="MTYH01000037">
    <property type="protein sequence ID" value="PNP43616.1"/>
    <property type="molecule type" value="Genomic_DNA"/>
</dbReference>
<dbReference type="AlphaFoldDB" id="A0A2K0TDL1"/>
<evidence type="ECO:0000259" key="1">
    <source>
        <dbReference type="Pfam" id="PF00082"/>
    </source>
</evidence>
<dbReference type="InterPro" id="IPR036852">
    <property type="entry name" value="Peptidase_S8/S53_dom_sf"/>
</dbReference>
<dbReference type="Pfam" id="PF00082">
    <property type="entry name" value="Peptidase_S8"/>
    <property type="match status" value="1"/>
</dbReference>
<dbReference type="Gene3D" id="3.40.50.200">
    <property type="entry name" value="Peptidase S8/S53 domain"/>
    <property type="match status" value="1"/>
</dbReference>
<dbReference type="Proteomes" id="UP000236546">
    <property type="component" value="Unassembled WGS sequence"/>
</dbReference>
<name>A0A2K0TDL1_9HYPO</name>
<dbReference type="SUPFAM" id="SSF52743">
    <property type="entry name" value="Subtilisin-like"/>
    <property type="match status" value="1"/>
</dbReference>
<evidence type="ECO:0000313" key="3">
    <source>
        <dbReference type="Proteomes" id="UP000236546"/>
    </source>
</evidence>
<sequence length="232" mass="25774">MSIYEHCELYVARIFKYDNTDDETGPELMAQAIEWAITPDIDVDIISISAGFVNHSPRLQHAVQKASAANKLVFAAASNWGKLNPVAFPARHSLYTMCIFSTDTYNRPSRFNPNRRLDSLNFAILGEGFQHPGNANERVHGTSAATAAAAGLAALIIDFTRQQGNYGVITRAADVSNMIGMTAIFNAMSEPVDEFKCIMPLKLLRSKNTEMDDMEMREYIRESLSRAMDQAD</sequence>
<gene>
    <name evidence="2" type="ORF">TGAMA5MH_04588</name>
</gene>
<organism evidence="2 3">
    <name type="scientific">Trichoderma gamsii</name>
    <dbReference type="NCBI Taxonomy" id="398673"/>
    <lineage>
        <taxon>Eukaryota</taxon>
        <taxon>Fungi</taxon>
        <taxon>Dikarya</taxon>
        <taxon>Ascomycota</taxon>
        <taxon>Pezizomycotina</taxon>
        <taxon>Sordariomycetes</taxon>
        <taxon>Hypocreomycetidae</taxon>
        <taxon>Hypocreales</taxon>
        <taxon>Hypocreaceae</taxon>
        <taxon>Trichoderma</taxon>
    </lineage>
</organism>
<comment type="caution">
    <text evidence="2">The sequence shown here is derived from an EMBL/GenBank/DDBJ whole genome shotgun (WGS) entry which is preliminary data.</text>
</comment>
<accession>A0A2K0TDL1</accession>
<reference evidence="2 3" key="1">
    <citation type="submission" date="2017-02" db="EMBL/GenBank/DDBJ databases">
        <title>Genomes of Trichoderma spp. with biocontrol activity.</title>
        <authorList>
            <person name="Gardiner D."/>
            <person name="Kazan K."/>
            <person name="Vos C."/>
            <person name="Harvey P."/>
        </authorList>
    </citation>
    <scope>NUCLEOTIDE SEQUENCE [LARGE SCALE GENOMIC DNA]</scope>
    <source>
        <strain evidence="2 3">A5MH</strain>
    </source>
</reference>
<dbReference type="InterPro" id="IPR000209">
    <property type="entry name" value="Peptidase_S8/S53_dom"/>
</dbReference>